<proteinExistence type="predicted"/>
<evidence type="ECO:0000313" key="1">
    <source>
        <dbReference type="EMBL" id="MPM61400.1"/>
    </source>
</evidence>
<dbReference type="EMBL" id="VSSQ01018318">
    <property type="protein sequence ID" value="MPM61400.1"/>
    <property type="molecule type" value="Genomic_DNA"/>
</dbReference>
<comment type="caution">
    <text evidence="1">The sequence shown here is derived from an EMBL/GenBank/DDBJ whole genome shotgun (WGS) entry which is preliminary data.</text>
</comment>
<sequence>MSFTLYFSSDIGSILSFIPNAPSVVNSSTITDAAIMMIVYPCNGVAAIDKIKGAIIPIDKPPTAYATPFNELRLFLSFKSSVMTGNILFKGMSIMSKVIPISR</sequence>
<name>A0A645B7G7_9ZZZZ</name>
<accession>A0A645B7G7</accession>
<dbReference type="AlphaFoldDB" id="A0A645B7G7"/>
<gene>
    <name evidence="1" type="ORF">SDC9_108258</name>
</gene>
<reference evidence="1" key="1">
    <citation type="submission" date="2019-08" db="EMBL/GenBank/DDBJ databases">
        <authorList>
            <person name="Kucharzyk K."/>
            <person name="Murdoch R.W."/>
            <person name="Higgins S."/>
            <person name="Loffler F."/>
        </authorList>
    </citation>
    <scope>NUCLEOTIDE SEQUENCE</scope>
</reference>
<organism evidence="1">
    <name type="scientific">bioreactor metagenome</name>
    <dbReference type="NCBI Taxonomy" id="1076179"/>
    <lineage>
        <taxon>unclassified sequences</taxon>
        <taxon>metagenomes</taxon>
        <taxon>ecological metagenomes</taxon>
    </lineage>
</organism>
<protein>
    <submittedName>
        <fullName evidence="1">Uncharacterized protein</fullName>
    </submittedName>
</protein>